<organism evidence="2 3">
    <name type="scientific">Linnemannia hyalina</name>
    <dbReference type="NCBI Taxonomy" id="64524"/>
    <lineage>
        <taxon>Eukaryota</taxon>
        <taxon>Fungi</taxon>
        <taxon>Fungi incertae sedis</taxon>
        <taxon>Mucoromycota</taxon>
        <taxon>Mortierellomycotina</taxon>
        <taxon>Mortierellomycetes</taxon>
        <taxon>Mortierellales</taxon>
        <taxon>Mortierellaceae</taxon>
        <taxon>Linnemannia</taxon>
    </lineage>
</organism>
<reference evidence="2" key="1">
    <citation type="submission" date="2021-06" db="EMBL/GenBank/DDBJ databases">
        <title>Genome Sequence of Mortierella hyaline Strain SCG-10, a Cold-Adapted, Nitrate-Reducing Fungus Isolated from Soil in Minnesota, USA.</title>
        <authorList>
            <person name="Aldossari N."/>
        </authorList>
    </citation>
    <scope>NUCLEOTIDE SEQUENCE</scope>
    <source>
        <strain evidence="2">SCG-10</strain>
    </source>
</reference>
<dbReference type="InterPro" id="IPR036047">
    <property type="entry name" value="F-box-like_dom_sf"/>
</dbReference>
<dbReference type="InterPro" id="IPR001810">
    <property type="entry name" value="F-box_dom"/>
</dbReference>
<keyword evidence="3" id="KW-1185">Reference proteome</keyword>
<proteinExistence type="predicted"/>
<evidence type="ECO:0000313" key="2">
    <source>
        <dbReference type="EMBL" id="KAG9061202.1"/>
    </source>
</evidence>
<dbReference type="AlphaFoldDB" id="A0A9P7XHY0"/>
<sequence>MSHPTSFSSLPEELQVMVASYTPQHNAAICLRVCQAWRRIFTSFVWRHIETRTSIGRKVDWDTTFLESARSGSLKTHGQWIQSISLRCYPDFIEEFLDLSPETFPRLTSLSFTNPESDSLIASFIRKAPSSAIGNNGSGLKMLEISGFKGFGDFADSSTDALLEHASTLEVVQLDMMPCMSSKSIQQFLCSASRLKEFSIIGDSRDSDNKDLFLDAHDVVSSDWVCTELEVFGCQIGGIPRPDITQDIAGKPAVDYIKEGTHQESLDLQRGVYSQLGRLTKLKELILGVAVVPRWGDDDIRRQRNRQYDCLAMTVESGLDLLKDLSELEDVFLVDMEVHLSDDGDQASWVKKNWPKVDRIVYF</sequence>
<accession>A0A9P7XHY0</accession>
<dbReference type="OrthoDB" id="2338066at2759"/>
<name>A0A9P7XHY0_9FUNG</name>
<dbReference type="Pfam" id="PF12937">
    <property type="entry name" value="F-box-like"/>
    <property type="match status" value="1"/>
</dbReference>
<dbReference type="Gene3D" id="3.80.10.10">
    <property type="entry name" value="Ribonuclease Inhibitor"/>
    <property type="match status" value="1"/>
</dbReference>
<dbReference type="SUPFAM" id="SSF81383">
    <property type="entry name" value="F-box domain"/>
    <property type="match status" value="1"/>
</dbReference>
<dbReference type="Proteomes" id="UP000707451">
    <property type="component" value="Unassembled WGS sequence"/>
</dbReference>
<dbReference type="InterPro" id="IPR032675">
    <property type="entry name" value="LRR_dom_sf"/>
</dbReference>
<gene>
    <name evidence="2" type="ORF">KI688_007540</name>
</gene>
<evidence type="ECO:0000313" key="3">
    <source>
        <dbReference type="Proteomes" id="UP000707451"/>
    </source>
</evidence>
<dbReference type="EMBL" id="JAHRHY010000025">
    <property type="protein sequence ID" value="KAG9061202.1"/>
    <property type="molecule type" value="Genomic_DNA"/>
</dbReference>
<protein>
    <recommendedName>
        <fullName evidence="1">F-box domain-containing protein</fullName>
    </recommendedName>
</protein>
<dbReference type="CDD" id="cd09917">
    <property type="entry name" value="F-box_SF"/>
    <property type="match status" value="1"/>
</dbReference>
<comment type="caution">
    <text evidence="2">The sequence shown here is derived from an EMBL/GenBank/DDBJ whole genome shotgun (WGS) entry which is preliminary data.</text>
</comment>
<evidence type="ECO:0000259" key="1">
    <source>
        <dbReference type="Pfam" id="PF12937"/>
    </source>
</evidence>
<dbReference type="Gene3D" id="1.20.1280.50">
    <property type="match status" value="1"/>
</dbReference>
<feature type="domain" description="F-box" evidence="1">
    <location>
        <begin position="7"/>
        <end position="49"/>
    </location>
</feature>